<dbReference type="InterPro" id="IPR051755">
    <property type="entry name" value="Ig-like_CS_Receptor"/>
</dbReference>
<reference evidence="3" key="1">
    <citation type="submission" date="2019-06" db="EMBL/GenBank/DDBJ databases">
        <title>G10K-VGP Goodes thornscrub tortoise genome, primary haplotype.</title>
        <authorList>
            <person name="Murphy B."/>
            <person name="Edwards T."/>
            <person name="Rhie A."/>
            <person name="Koren S."/>
            <person name="Phillippy A."/>
            <person name="Fedrigo O."/>
            <person name="Haase B."/>
            <person name="Mountcastle J."/>
            <person name="Lewin H."/>
            <person name="Damas J."/>
            <person name="Howe K."/>
            <person name="Formenti G."/>
            <person name="Myers G."/>
            <person name="Durbin R."/>
            <person name="Jarvis E.D."/>
        </authorList>
    </citation>
    <scope>NUCLEOTIDE SEQUENCE [LARGE SCALE GENOMIC DNA]</scope>
</reference>
<evidence type="ECO:0000313" key="4">
    <source>
        <dbReference type="Proteomes" id="UP000694390"/>
    </source>
</evidence>
<name>A0A8C4WEP4_9SAUR</name>
<evidence type="ECO:0000313" key="3">
    <source>
        <dbReference type="Ensembl" id="ENSGEVP00005013866.1"/>
    </source>
</evidence>
<reference evidence="3" key="2">
    <citation type="submission" date="2025-08" db="UniProtKB">
        <authorList>
            <consortium name="Ensembl"/>
        </authorList>
    </citation>
    <scope>IDENTIFICATION</scope>
</reference>
<dbReference type="AlphaFoldDB" id="A0A8C4WEP4"/>
<sequence>MRLRGAGGWDPSWQWAEIPAAGPAHIPHLACSLLPGAEAQEFQLLQPQGAVSGSAGETLTLTCSVTFKGSGNGRHLVYTDTGSFPRVTQADTGIYHCVKLRKNMTGPNEEFRAGAGTAVSVTTGASLNQVGDFLLLLSVRSQTGSCWKASTSVLTLSLPNHLLPGVTRRLIHFLVASMQVAMPDCCLWGGFQQDSLAGVQ</sequence>
<accession>A0A8C4WEP4</accession>
<dbReference type="Ensembl" id="ENSGEVT00005014527.1">
    <property type="protein sequence ID" value="ENSGEVP00005013866.1"/>
    <property type="gene ID" value="ENSGEVG00005009810.1"/>
</dbReference>
<dbReference type="OrthoDB" id="6370831at2759"/>
<dbReference type="Proteomes" id="UP000694390">
    <property type="component" value="Chromosome 14"/>
</dbReference>
<organism evidence="3 4">
    <name type="scientific">Gopherus evgoodei</name>
    <name type="common">Goodes thornscrub tortoise</name>
    <dbReference type="NCBI Taxonomy" id="1825980"/>
    <lineage>
        <taxon>Eukaryota</taxon>
        <taxon>Metazoa</taxon>
        <taxon>Chordata</taxon>
        <taxon>Craniata</taxon>
        <taxon>Vertebrata</taxon>
        <taxon>Euteleostomi</taxon>
        <taxon>Archelosauria</taxon>
        <taxon>Testudinata</taxon>
        <taxon>Testudines</taxon>
        <taxon>Cryptodira</taxon>
        <taxon>Durocryptodira</taxon>
        <taxon>Testudinoidea</taxon>
        <taxon>Testudinidae</taxon>
        <taxon>Gopherus</taxon>
    </lineage>
</organism>
<protein>
    <recommendedName>
        <fullName evidence="5">Ig-like domain-containing protein</fullName>
    </recommendedName>
</protein>
<reference evidence="3" key="3">
    <citation type="submission" date="2025-09" db="UniProtKB">
        <authorList>
            <consortium name="Ensembl"/>
        </authorList>
    </citation>
    <scope>IDENTIFICATION</scope>
</reference>
<keyword evidence="4" id="KW-1185">Reference proteome</keyword>
<evidence type="ECO:0000256" key="2">
    <source>
        <dbReference type="ARBA" id="ARBA00023180"/>
    </source>
</evidence>
<dbReference type="PANTHER" id="PTHR19971">
    <property type="entry name" value="SIGNAL-REGULATORY PROTEIN BETA"/>
    <property type="match status" value="1"/>
</dbReference>
<evidence type="ECO:0000256" key="1">
    <source>
        <dbReference type="ARBA" id="ARBA00023157"/>
    </source>
</evidence>
<keyword evidence="2" id="KW-0325">Glycoprotein</keyword>
<evidence type="ECO:0008006" key="5">
    <source>
        <dbReference type="Google" id="ProtNLM"/>
    </source>
</evidence>
<dbReference type="InterPro" id="IPR036179">
    <property type="entry name" value="Ig-like_dom_sf"/>
</dbReference>
<proteinExistence type="predicted"/>
<keyword evidence="1" id="KW-1015">Disulfide bond</keyword>
<dbReference type="SUPFAM" id="SSF48726">
    <property type="entry name" value="Immunoglobulin"/>
    <property type="match status" value="1"/>
</dbReference>